<keyword evidence="2" id="KW-0560">Oxidoreductase</keyword>
<reference evidence="6" key="1">
    <citation type="submission" date="2022-10" db="EMBL/GenBank/DDBJ databases">
        <title>Description of microaerobic benzene degrading bacteria.</title>
        <authorList>
            <person name="Bedics A."/>
            <person name="Tancsics A."/>
            <person name="Banerjee S."/>
        </authorList>
    </citation>
    <scope>NUCLEOTIDE SEQUENCE</scope>
    <source>
        <strain evidence="6">D2M1</strain>
    </source>
</reference>
<evidence type="ECO:0000256" key="1">
    <source>
        <dbReference type="ARBA" id="ARBA00022630"/>
    </source>
</evidence>
<dbReference type="InterPro" id="IPR052547">
    <property type="entry name" value="Mito_Isobutyryl-CoADH"/>
</dbReference>
<accession>A0ABT5RXK0</accession>
<dbReference type="InterPro" id="IPR037069">
    <property type="entry name" value="AcylCoA_DH/ox_N_sf"/>
</dbReference>
<dbReference type="Proteomes" id="UP001148932">
    <property type="component" value="Unassembled WGS sequence"/>
</dbReference>
<feature type="domain" description="Acyl-CoA dehydrogenase/oxidase N-terminal" evidence="4">
    <location>
        <begin position="10"/>
        <end position="84"/>
    </location>
</feature>
<dbReference type="SUPFAM" id="SSF56645">
    <property type="entry name" value="Acyl-CoA dehydrogenase NM domain-like"/>
    <property type="match status" value="1"/>
</dbReference>
<evidence type="ECO:0000313" key="6">
    <source>
        <dbReference type="EMBL" id="MDD2177921.1"/>
    </source>
</evidence>
<dbReference type="Gene3D" id="2.40.110.10">
    <property type="entry name" value="Butyryl-CoA Dehydrogenase, subunit A, domain 2"/>
    <property type="match status" value="1"/>
</dbReference>
<evidence type="ECO:0000256" key="2">
    <source>
        <dbReference type="ARBA" id="ARBA00023002"/>
    </source>
</evidence>
<dbReference type="EMBL" id="JAPCKI010000005">
    <property type="protein sequence ID" value="MDD2177921.1"/>
    <property type="molecule type" value="Genomic_DNA"/>
</dbReference>
<protein>
    <submittedName>
        <fullName evidence="6">Acyl-CoA/acyl-ACP dehydrogenase</fullName>
    </submittedName>
</protein>
<dbReference type="Pfam" id="PF08028">
    <property type="entry name" value="Acyl-CoA_dh_2"/>
    <property type="match status" value="1"/>
</dbReference>
<dbReference type="Gene3D" id="1.20.140.10">
    <property type="entry name" value="Butyryl-CoA Dehydrogenase, subunit A, domain 3"/>
    <property type="match status" value="1"/>
</dbReference>
<gene>
    <name evidence="6" type="ORF">OIN59_10785</name>
</gene>
<dbReference type="Gene3D" id="1.10.540.10">
    <property type="entry name" value="Acyl-CoA dehydrogenase/oxidase, N-terminal domain"/>
    <property type="match status" value="1"/>
</dbReference>
<name>A0ABT5RXK0_9BURK</name>
<dbReference type="RefSeq" id="WP_274110111.1">
    <property type="nucleotide sequence ID" value="NZ_JAPCKI010000005.1"/>
</dbReference>
<sequence length="383" mass="40694">MNAPLTWEQTARTLAVEFASRAAAHDAEGSFPFENFEALHQAGLLTLAAPQTLGGQGATLAQLGAVIGAVGYACPATALVLTMQYMQHRSMGRAPPARSWPEPLARKLVAEAAAGVSLVNALRVEPELGSPARGGLPATVARHTPQGWRISGHKVYSTGSPILRWYSVWARTDEAVPRVGNFLVQAGLPGTRIVETWDHLGLRASGSHDVVLDDVLIPHDHALDLRAPADWVGGEPWLQVEMAVMLGALYTGVAQAARDWLVRFLHERKPASLGAALATLPRAQEALGHIEALLLTNQRLVASLARDADEGAPLSAVHSGLIKSITTGNAVQAVEQALALTSNHGLARKNPLERHLRDVLCGRIHTPQDDSARVAAGRLALGL</sequence>
<dbReference type="Pfam" id="PF02771">
    <property type="entry name" value="Acyl-CoA_dh_N"/>
    <property type="match status" value="1"/>
</dbReference>
<evidence type="ECO:0000313" key="7">
    <source>
        <dbReference type="Proteomes" id="UP001148932"/>
    </source>
</evidence>
<dbReference type="SUPFAM" id="SSF47203">
    <property type="entry name" value="Acyl-CoA dehydrogenase C-terminal domain-like"/>
    <property type="match status" value="1"/>
</dbReference>
<dbReference type="InterPro" id="IPR009100">
    <property type="entry name" value="AcylCoA_DH/oxidase_NM_dom_sf"/>
</dbReference>
<dbReference type="InterPro" id="IPR013107">
    <property type="entry name" value="Acyl-CoA_DH_C"/>
</dbReference>
<dbReference type="CDD" id="cd00567">
    <property type="entry name" value="ACAD"/>
    <property type="match status" value="1"/>
</dbReference>
<dbReference type="InterPro" id="IPR036250">
    <property type="entry name" value="AcylCo_DH-like_C"/>
</dbReference>
<keyword evidence="1" id="KW-0285">Flavoprotein</keyword>
<proteinExistence type="predicted"/>
<evidence type="ECO:0000259" key="3">
    <source>
        <dbReference type="Pfam" id="PF02770"/>
    </source>
</evidence>
<organism evidence="6 7">
    <name type="scientific">Acidovorax benzenivorans</name>
    <dbReference type="NCBI Taxonomy" id="2987520"/>
    <lineage>
        <taxon>Bacteria</taxon>
        <taxon>Pseudomonadati</taxon>
        <taxon>Pseudomonadota</taxon>
        <taxon>Betaproteobacteria</taxon>
        <taxon>Burkholderiales</taxon>
        <taxon>Comamonadaceae</taxon>
        <taxon>Acidovorax</taxon>
    </lineage>
</organism>
<feature type="domain" description="Acyl-CoA dehydrogenase C-terminal" evidence="5">
    <location>
        <begin position="245"/>
        <end position="366"/>
    </location>
</feature>
<comment type="caution">
    <text evidence="6">The sequence shown here is derived from an EMBL/GenBank/DDBJ whole genome shotgun (WGS) entry which is preliminary data.</text>
</comment>
<dbReference type="Pfam" id="PF02770">
    <property type="entry name" value="Acyl-CoA_dh_M"/>
    <property type="match status" value="1"/>
</dbReference>
<dbReference type="InterPro" id="IPR046373">
    <property type="entry name" value="Acyl-CoA_Oxase/DH_mid-dom_sf"/>
</dbReference>
<dbReference type="InterPro" id="IPR006091">
    <property type="entry name" value="Acyl-CoA_Oxase/DH_mid-dom"/>
</dbReference>
<dbReference type="InterPro" id="IPR013786">
    <property type="entry name" value="AcylCoA_DH/ox_N"/>
</dbReference>
<dbReference type="PANTHER" id="PTHR43831:SF1">
    <property type="entry name" value="ISOBUTYRYL-COA DEHYDROGENASE, MITOCHONDRIAL"/>
    <property type="match status" value="1"/>
</dbReference>
<dbReference type="PIRSF" id="PIRSF016578">
    <property type="entry name" value="HsaA"/>
    <property type="match status" value="1"/>
</dbReference>
<dbReference type="PANTHER" id="PTHR43831">
    <property type="entry name" value="ISOBUTYRYL-COA DEHYDROGENASE"/>
    <property type="match status" value="1"/>
</dbReference>
<keyword evidence="7" id="KW-1185">Reference proteome</keyword>
<feature type="domain" description="Acyl-CoA oxidase/dehydrogenase middle" evidence="3">
    <location>
        <begin position="125"/>
        <end position="215"/>
    </location>
</feature>
<evidence type="ECO:0000259" key="5">
    <source>
        <dbReference type="Pfam" id="PF08028"/>
    </source>
</evidence>
<evidence type="ECO:0000259" key="4">
    <source>
        <dbReference type="Pfam" id="PF02771"/>
    </source>
</evidence>